<comment type="caution">
    <text evidence="2">The sequence shown here is derived from an EMBL/GenBank/DDBJ whole genome shotgun (WGS) entry which is preliminary data.</text>
</comment>
<evidence type="ECO:0000256" key="1">
    <source>
        <dbReference type="SAM" id="MobiDB-lite"/>
    </source>
</evidence>
<protein>
    <submittedName>
        <fullName evidence="2">Uncharacterized protein</fullName>
    </submittedName>
</protein>
<feature type="region of interest" description="Disordered" evidence="1">
    <location>
        <begin position="364"/>
        <end position="392"/>
    </location>
</feature>
<dbReference type="AlphaFoldDB" id="A0A9N8DIN9"/>
<feature type="compositionally biased region" description="Polar residues" evidence="1">
    <location>
        <begin position="1"/>
        <end position="19"/>
    </location>
</feature>
<name>A0A9N8DIN9_9STRA</name>
<evidence type="ECO:0000313" key="2">
    <source>
        <dbReference type="EMBL" id="CAB9501275.1"/>
    </source>
</evidence>
<feature type="compositionally biased region" description="Basic and acidic residues" evidence="1">
    <location>
        <begin position="177"/>
        <end position="191"/>
    </location>
</feature>
<sequence length="440" mass="48002">MYSSESTLDNGERSPTSVSYDCPPRDPLEEKVIRHLTRSIPLELRRVESCSGKSVFSKNSKGSRGSKGSKASSSRRKRSGKLEKKISQIILMSSASEVSDSSYSTKECTNSACRSAQFILTDLFYEASKTMNDAALPQPPFANGTSWSQIAEPEESSEDTPTKLPDPQGVTLSDVLPPRHPDSLTTEHKDTVSSSQPSDVDQQTNGSSKSKRDQQPEDPFADLDILPAYSAHIDVIKEMENESQLSSHFGNGSNEEHGTSFTLKRDNTLNASSEGTGTLGFSLDADDSLLQYSSTNLTSAFSTADFGEPQFNTGQVAEDTPAVTQPQSNSKMAEMWTSFDASPFQDQAFTDDFGFDSFPPFDNDGVQRSPRKIVKPTGGFSTHNETDPAWDPSRMNVAASSPYSPASVFNFFSTDDDNDLGVPDSKSDTLWDSIADSYFQ</sequence>
<feature type="region of interest" description="Disordered" evidence="1">
    <location>
        <begin position="49"/>
        <end position="87"/>
    </location>
</feature>
<dbReference type="Proteomes" id="UP001153069">
    <property type="component" value="Unassembled WGS sequence"/>
</dbReference>
<keyword evidence="3" id="KW-1185">Reference proteome</keyword>
<feature type="compositionally biased region" description="Low complexity" evidence="1">
    <location>
        <begin position="57"/>
        <end position="72"/>
    </location>
</feature>
<accession>A0A9N8DIN9</accession>
<feature type="compositionally biased region" description="Low complexity" evidence="1">
    <location>
        <begin position="192"/>
        <end position="204"/>
    </location>
</feature>
<organism evidence="2 3">
    <name type="scientific">Seminavis robusta</name>
    <dbReference type="NCBI Taxonomy" id="568900"/>
    <lineage>
        <taxon>Eukaryota</taxon>
        <taxon>Sar</taxon>
        <taxon>Stramenopiles</taxon>
        <taxon>Ochrophyta</taxon>
        <taxon>Bacillariophyta</taxon>
        <taxon>Bacillariophyceae</taxon>
        <taxon>Bacillariophycidae</taxon>
        <taxon>Naviculales</taxon>
        <taxon>Naviculaceae</taxon>
        <taxon>Seminavis</taxon>
    </lineage>
</organism>
<dbReference type="EMBL" id="CAICTM010000103">
    <property type="protein sequence ID" value="CAB9501275.1"/>
    <property type="molecule type" value="Genomic_DNA"/>
</dbReference>
<gene>
    <name evidence="2" type="ORF">SEMRO_104_G052780.1</name>
</gene>
<reference evidence="2" key="1">
    <citation type="submission" date="2020-06" db="EMBL/GenBank/DDBJ databases">
        <authorList>
            <consortium name="Plant Systems Biology data submission"/>
        </authorList>
    </citation>
    <scope>NUCLEOTIDE SEQUENCE</scope>
    <source>
        <strain evidence="2">D6</strain>
    </source>
</reference>
<proteinExistence type="predicted"/>
<feature type="region of interest" description="Disordered" evidence="1">
    <location>
        <begin position="135"/>
        <end position="220"/>
    </location>
</feature>
<feature type="region of interest" description="Disordered" evidence="1">
    <location>
        <begin position="1"/>
        <end position="26"/>
    </location>
</feature>
<evidence type="ECO:0000313" key="3">
    <source>
        <dbReference type="Proteomes" id="UP001153069"/>
    </source>
</evidence>